<protein>
    <submittedName>
        <fullName evidence="1">Vinorine synthase</fullName>
    </submittedName>
</protein>
<proteinExistence type="predicted"/>
<evidence type="ECO:0000313" key="1">
    <source>
        <dbReference type="EMBL" id="KAI8000809.1"/>
    </source>
</evidence>
<reference evidence="1 2" key="1">
    <citation type="journal article" date="2022" name="Plant J.">
        <title>Chromosome-level genome of Camellia lanceoleosa provides a valuable resource for understanding genome evolution and self-incompatibility.</title>
        <authorList>
            <person name="Gong W."/>
            <person name="Xiao S."/>
            <person name="Wang L."/>
            <person name="Liao Z."/>
            <person name="Chang Y."/>
            <person name="Mo W."/>
            <person name="Hu G."/>
            <person name="Li W."/>
            <person name="Zhao G."/>
            <person name="Zhu H."/>
            <person name="Hu X."/>
            <person name="Ji K."/>
            <person name="Xiang X."/>
            <person name="Song Q."/>
            <person name="Yuan D."/>
            <person name="Jin S."/>
            <person name="Zhang L."/>
        </authorList>
    </citation>
    <scope>NUCLEOTIDE SEQUENCE [LARGE SCALE GENOMIC DNA]</scope>
    <source>
        <strain evidence="1">SQ_2022a</strain>
    </source>
</reference>
<sequence length="108" mass="11962">MSHKIADGAAYAAFVKAWSDIALGSSETIVPDFIAASSRFPPREDWPVLSMTLVHMTEKIVTKRFVIDASKVATLKAKATSRGVLRRGYHCGPLEMRRDCIPIICPWT</sequence>
<dbReference type="EMBL" id="CM045765">
    <property type="protein sequence ID" value="KAI8000809.1"/>
    <property type="molecule type" value="Genomic_DNA"/>
</dbReference>
<accession>A0ACC0GIM2</accession>
<dbReference type="Proteomes" id="UP001060215">
    <property type="component" value="Chromosome 8"/>
</dbReference>
<gene>
    <name evidence="1" type="ORF">LOK49_LG09G01430</name>
</gene>
<evidence type="ECO:0000313" key="2">
    <source>
        <dbReference type="Proteomes" id="UP001060215"/>
    </source>
</evidence>
<organism evidence="1 2">
    <name type="scientific">Camellia lanceoleosa</name>
    <dbReference type="NCBI Taxonomy" id="1840588"/>
    <lineage>
        <taxon>Eukaryota</taxon>
        <taxon>Viridiplantae</taxon>
        <taxon>Streptophyta</taxon>
        <taxon>Embryophyta</taxon>
        <taxon>Tracheophyta</taxon>
        <taxon>Spermatophyta</taxon>
        <taxon>Magnoliopsida</taxon>
        <taxon>eudicotyledons</taxon>
        <taxon>Gunneridae</taxon>
        <taxon>Pentapetalae</taxon>
        <taxon>asterids</taxon>
        <taxon>Ericales</taxon>
        <taxon>Theaceae</taxon>
        <taxon>Camellia</taxon>
    </lineage>
</organism>
<name>A0ACC0GIM2_9ERIC</name>
<comment type="caution">
    <text evidence="1">The sequence shown here is derived from an EMBL/GenBank/DDBJ whole genome shotgun (WGS) entry which is preliminary data.</text>
</comment>
<keyword evidence="2" id="KW-1185">Reference proteome</keyword>